<dbReference type="InterPro" id="IPR051801">
    <property type="entry name" value="GH28_Enzymes"/>
</dbReference>
<keyword evidence="7" id="KW-1185">Reference proteome</keyword>
<dbReference type="InterPro" id="IPR000743">
    <property type="entry name" value="Glyco_hydro_28"/>
</dbReference>
<feature type="chain" id="PRO_5018283813" evidence="5">
    <location>
        <begin position="25"/>
        <end position="480"/>
    </location>
</feature>
<name>A0A3M9NN63_9BACT</name>
<evidence type="ECO:0000256" key="3">
    <source>
        <dbReference type="ARBA" id="ARBA00023295"/>
    </source>
</evidence>
<feature type="signal peptide" evidence="5">
    <location>
        <begin position="1"/>
        <end position="24"/>
    </location>
</feature>
<accession>A0A3M9NN63</accession>
<keyword evidence="5" id="KW-0732">Signal</keyword>
<dbReference type="Pfam" id="PF00295">
    <property type="entry name" value="Glyco_hydro_28"/>
    <property type="match status" value="1"/>
</dbReference>
<dbReference type="PANTHER" id="PTHR31339">
    <property type="entry name" value="PECTIN LYASE-RELATED"/>
    <property type="match status" value="1"/>
</dbReference>
<dbReference type="GO" id="GO:0005975">
    <property type="term" value="P:carbohydrate metabolic process"/>
    <property type="evidence" value="ECO:0007669"/>
    <property type="project" value="InterPro"/>
</dbReference>
<comment type="similarity">
    <text evidence="1 4">Belongs to the glycosyl hydrolase 28 family.</text>
</comment>
<sequence length="480" mass="53248">MKIKNPPICLFTAVLLMCNHFSFAQKDSVVAMSWTSQAGAKQFPSATKVFIVKAKSDTSKVISKQIQEAIDKCAKSGGGVVAFNSGTYVTGAIYLKTNVHLRIGKTVTLLGSQNFADYPEINTRIAGIEMKWPSALINVIDAKNAAVTGEGVVNARGKFCWDKYWAMRKDYDSKGLRWIVDYDAKRVRTLLVQNSSDVTLKGITLKNAGFWTVQILYSDHVTVDGLVIRNNEDGHGPSTDGVDIDSSTWVLVENCDIDCNDDNICLKAGRDWDGLRVDKPCEYIVIRKCLARRGSGLVTLGSETSGSIRHVLATGLFAKHTDNGLRIKSAFTRGGTIEDIHFTNTVLDSVNNAFQVNLNWNPSYSYSELPEGYDYDSIPDYWKAMLHKVEPPERGIPHAKDVYVENVKVTHANHAFVGSGYEKSVLENFVFTNCDISAAAIGLFEFTKDWKFNNVKLTIDKRQNISVDSNGKANQERLKN</sequence>
<dbReference type="EMBL" id="RJJR01000002">
    <property type="protein sequence ID" value="RNI39114.1"/>
    <property type="molecule type" value="Genomic_DNA"/>
</dbReference>
<dbReference type="GO" id="GO:0004650">
    <property type="term" value="F:polygalacturonase activity"/>
    <property type="evidence" value="ECO:0007669"/>
    <property type="project" value="InterPro"/>
</dbReference>
<reference evidence="6 7" key="1">
    <citation type="submission" date="2018-11" db="EMBL/GenBank/DDBJ databases">
        <title>Draft genome sequence of Ferruginibacter sp. BO-59.</title>
        <authorList>
            <person name="Im W.T."/>
        </authorList>
    </citation>
    <scope>NUCLEOTIDE SEQUENCE [LARGE SCALE GENOMIC DNA]</scope>
    <source>
        <strain evidence="6 7">BO-59</strain>
    </source>
</reference>
<keyword evidence="3 4" id="KW-0326">Glycosidase</keyword>
<organism evidence="6 7">
    <name type="scientific">Hanamia caeni</name>
    <dbReference type="NCBI Taxonomy" id="2294116"/>
    <lineage>
        <taxon>Bacteria</taxon>
        <taxon>Pseudomonadati</taxon>
        <taxon>Bacteroidota</taxon>
        <taxon>Chitinophagia</taxon>
        <taxon>Chitinophagales</taxon>
        <taxon>Chitinophagaceae</taxon>
        <taxon>Hanamia</taxon>
    </lineage>
</organism>
<dbReference type="RefSeq" id="WP_123119679.1">
    <property type="nucleotide sequence ID" value="NZ_RJJR01000002.1"/>
</dbReference>
<evidence type="ECO:0000256" key="4">
    <source>
        <dbReference type="RuleBase" id="RU361169"/>
    </source>
</evidence>
<dbReference type="InterPro" id="IPR011050">
    <property type="entry name" value="Pectin_lyase_fold/virulence"/>
</dbReference>
<dbReference type="Gene3D" id="2.160.20.10">
    <property type="entry name" value="Single-stranded right-handed beta-helix, Pectin lyase-like"/>
    <property type="match status" value="1"/>
</dbReference>
<proteinExistence type="inferred from homology"/>
<dbReference type="AlphaFoldDB" id="A0A3M9NN63"/>
<evidence type="ECO:0000313" key="6">
    <source>
        <dbReference type="EMBL" id="RNI39114.1"/>
    </source>
</evidence>
<evidence type="ECO:0000313" key="7">
    <source>
        <dbReference type="Proteomes" id="UP000267223"/>
    </source>
</evidence>
<keyword evidence="2 4" id="KW-0378">Hydrolase</keyword>
<gene>
    <name evidence="6" type="ORF">EFY79_05585</name>
</gene>
<evidence type="ECO:0000256" key="1">
    <source>
        <dbReference type="ARBA" id="ARBA00008834"/>
    </source>
</evidence>
<dbReference type="SUPFAM" id="SSF51126">
    <property type="entry name" value="Pectin lyase-like"/>
    <property type="match status" value="1"/>
</dbReference>
<dbReference type="OrthoDB" id="9795222at2"/>
<dbReference type="PANTHER" id="PTHR31339:SF9">
    <property type="entry name" value="PLASMIN AND FIBRONECTIN-BINDING PROTEIN A"/>
    <property type="match status" value="1"/>
</dbReference>
<evidence type="ECO:0000256" key="2">
    <source>
        <dbReference type="ARBA" id="ARBA00022801"/>
    </source>
</evidence>
<dbReference type="Proteomes" id="UP000267223">
    <property type="component" value="Unassembled WGS sequence"/>
</dbReference>
<evidence type="ECO:0000256" key="5">
    <source>
        <dbReference type="SAM" id="SignalP"/>
    </source>
</evidence>
<comment type="caution">
    <text evidence="6">The sequence shown here is derived from an EMBL/GenBank/DDBJ whole genome shotgun (WGS) entry which is preliminary data.</text>
</comment>
<protein>
    <submittedName>
        <fullName evidence="6">Glycoside hydrolase family 28 protein</fullName>
    </submittedName>
</protein>
<dbReference type="InterPro" id="IPR012334">
    <property type="entry name" value="Pectin_lyas_fold"/>
</dbReference>